<dbReference type="Proteomes" id="UP000006727">
    <property type="component" value="Chromosome 24"/>
</dbReference>
<reference evidence="1 3" key="1">
    <citation type="journal article" date="2008" name="Science">
        <title>The Physcomitrella genome reveals evolutionary insights into the conquest of land by plants.</title>
        <authorList>
            <person name="Rensing S."/>
            <person name="Lang D."/>
            <person name="Zimmer A."/>
            <person name="Terry A."/>
            <person name="Salamov A."/>
            <person name="Shapiro H."/>
            <person name="Nishiyama T."/>
            <person name="Perroud P.-F."/>
            <person name="Lindquist E."/>
            <person name="Kamisugi Y."/>
            <person name="Tanahashi T."/>
            <person name="Sakakibara K."/>
            <person name="Fujita T."/>
            <person name="Oishi K."/>
            <person name="Shin-I T."/>
            <person name="Kuroki Y."/>
            <person name="Toyoda A."/>
            <person name="Suzuki Y."/>
            <person name="Hashimoto A."/>
            <person name="Yamaguchi K."/>
            <person name="Sugano A."/>
            <person name="Kohara Y."/>
            <person name="Fujiyama A."/>
            <person name="Anterola A."/>
            <person name="Aoki S."/>
            <person name="Ashton N."/>
            <person name="Barbazuk W.B."/>
            <person name="Barker E."/>
            <person name="Bennetzen J."/>
            <person name="Bezanilla M."/>
            <person name="Blankenship R."/>
            <person name="Cho S.H."/>
            <person name="Dutcher S."/>
            <person name="Estelle M."/>
            <person name="Fawcett J.A."/>
            <person name="Gundlach H."/>
            <person name="Hanada K."/>
            <person name="Heyl A."/>
            <person name="Hicks K.A."/>
            <person name="Hugh J."/>
            <person name="Lohr M."/>
            <person name="Mayer K."/>
            <person name="Melkozernov A."/>
            <person name="Murata T."/>
            <person name="Nelson D."/>
            <person name="Pils B."/>
            <person name="Prigge M."/>
            <person name="Reiss B."/>
            <person name="Renner T."/>
            <person name="Rombauts S."/>
            <person name="Rushton P."/>
            <person name="Sanderfoot A."/>
            <person name="Schween G."/>
            <person name="Shiu S.-H."/>
            <person name="Stueber K."/>
            <person name="Theodoulou F.L."/>
            <person name="Tu H."/>
            <person name="Van de Peer Y."/>
            <person name="Verrier P.J."/>
            <person name="Waters E."/>
            <person name="Wood A."/>
            <person name="Yang L."/>
            <person name="Cove D."/>
            <person name="Cuming A."/>
            <person name="Hasebe M."/>
            <person name="Lucas S."/>
            <person name="Mishler D.B."/>
            <person name="Reski R."/>
            <person name="Grigoriev I."/>
            <person name="Quatrano R.S."/>
            <person name="Boore J.L."/>
        </authorList>
    </citation>
    <scope>NUCLEOTIDE SEQUENCE [LARGE SCALE GENOMIC DNA]</scope>
    <source>
        <strain evidence="2 3">cv. Gransden 2004</strain>
    </source>
</reference>
<protein>
    <submittedName>
        <fullName evidence="1 2">Uncharacterized protein</fullName>
    </submittedName>
</protein>
<dbReference type="AlphaFoldDB" id="A0A2K1IGT6"/>
<proteinExistence type="predicted"/>
<reference evidence="1 3" key="2">
    <citation type="journal article" date="2018" name="Plant J.">
        <title>The Physcomitrella patens chromosome-scale assembly reveals moss genome structure and evolution.</title>
        <authorList>
            <person name="Lang D."/>
            <person name="Ullrich K.K."/>
            <person name="Murat F."/>
            <person name="Fuchs J."/>
            <person name="Jenkins J."/>
            <person name="Haas F.B."/>
            <person name="Piednoel M."/>
            <person name="Gundlach H."/>
            <person name="Van Bel M."/>
            <person name="Meyberg R."/>
            <person name="Vives C."/>
            <person name="Morata J."/>
            <person name="Symeonidi A."/>
            <person name="Hiss M."/>
            <person name="Muchero W."/>
            <person name="Kamisugi Y."/>
            <person name="Saleh O."/>
            <person name="Blanc G."/>
            <person name="Decker E.L."/>
            <person name="van Gessel N."/>
            <person name="Grimwood J."/>
            <person name="Hayes R.D."/>
            <person name="Graham S.W."/>
            <person name="Gunter L.E."/>
            <person name="McDaniel S.F."/>
            <person name="Hoernstein S.N.W."/>
            <person name="Larsson A."/>
            <person name="Li F.W."/>
            <person name="Perroud P.F."/>
            <person name="Phillips J."/>
            <person name="Ranjan P."/>
            <person name="Rokshar D.S."/>
            <person name="Rothfels C.J."/>
            <person name="Schneider L."/>
            <person name="Shu S."/>
            <person name="Stevenson D.W."/>
            <person name="Thummler F."/>
            <person name="Tillich M."/>
            <person name="Villarreal Aguilar J.C."/>
            <person name="Widiez T."/>
            <person name="Wong G.K."/>
            <person name="Wymore A."/>
            <person name="Zhang Y."/>
            <person name="Zimmer A.D."/>
            <person name="Quatrano R.S."/>
            <person name="Mayer K.F.X."/>
            <person name="Goodstein D."/>
            <person name="Casacuberta J.M."/>
            <person name="Vandepoele K."/>
            <person name="Reski R."/>
            <person name="Cuming A.C."/>
            <person name="Tuskan G.A."/>
            <person name="Maumus F."/>
            <person name="Salse J."/>
            <person name="Schmutz J."/>
            <person name="Rensing S.A."/>
        </authorList>
    </citation>
    <scope>NUCLEOTIDE SEQUENCE [LARGE SCALE GENOMIC DNA]</scope>
    <source>
        <strain evidence="2 3">cv. Gransden 2004</strain>
    </source>
</reference>
<accession>A0A2K1IGT6</accession>
<dbReference type="EnsemblPlants" id="Pp3c24_14670V3.1">
    <property type="protein sequence ID" value="Pp3c24_14670V3.1"/>
    <property type="gene ID" value="Pp3c24_14670"/>
</dbReference>
<organism evidence="1">
    <name type="scientific">Physcomitrium patens</name>
    <name type="common">Spreading-leaved earth moss</name>
    <name type="synonym">Physcomitrella patens</name>
    <dbReference type="NCBI Taxonomy" id="3218"/>
    <lineage>
        <taxon>Eukaryota</taxon>
        <taxon>Viridiplantae</taxon>
        <taxon>Streptophyta</taxon>
        <taxon>Embryophyta</taxon>
        <taxon>Bryophyta</taxon>
        <taxon>Bryophytina</taxon>
        <taxon>Bryopsida</taxon>
        <taxon>Funariidae</taxon>
        <taxon>Funariales</taxon>
        <taxon>Funariaceae</taxon>
        <taxon>Physcomitrium</taxon>
    </lineage>
</organism>
<sequence>MRSARAILNSFELLRPRHFS</sequence>
<dbReference type="Gramene" id="Pp3c24_14670V3.1">
    <property type="protein sequence ID" value="Pp3c24_14670V3.1"/>
    <property type="gene ID" value="Pp3c24_14670"/>
</dbReference>
<gene>
    <name evidence="1" type="ORF">PHYPA_029083</name>
</gene>
<dbReference type="EMBL" id="ABEU02000024">
    <property type="protein sequence ID" value="PNR28491.1"/>
    <property type="molecule type" value="Genomic_DNA"/>
</dbReference>
<evidence type="ECO:0000313" key="1">
    <source>
        <dbReference type="EMBL" id="PNR28491.1"/>
    </source>
</evidence>
<name>A0A2K1IGT6_PHYPA</name>
<reference evidence="2" key="3">
    <citation type="submission" date="2020-12" db="UniProtKB">
        <authorList>
            <consortium name="EnsemblPlants"/>
        </authorList>
    </citation>
    <scope>IDENTIFICATION</scope>
</reference>
<evidence type="ECO:0000313" key="3">
    <source>
        <dbReference type="Proteomes" id="UP000006727"/>
    </source>
</evidence>
<evidence type="ECO:0000313" key="2">
    <source>
        <dbReference type="EnsemblPlants" id="Pp3c24_14670V3.1"/>
    </source>
</evidence>
<keyword evidence="3" id="KW-1185">Reference proteome</keyword>